<reference evidence="1" key="2">
    <citation type="submission" date="2019-04" db="EMBL/GenBank/DDBJ databases">
        <authorList>
            <person name="Pasella M."/>
        </authorList>
    </citation>
    <scope>NUCLEOTIDE SEQUENCE</scope>
    <source>
        <strain evidence="1">PD2951</strain>
    </source>
</reference>
<dbReference type="SUPFAM" id="SSF51206">
    <property type="entry name" value="cAMP-binding domain-like"/>
    <property type="match status" value="1"/>
</dbReference>
<dbReference type="SUPFAM" id="SSF46785">
    <property type="entry name" value="Winged helix' DNA-binding domain"/>
    <property type="match status" value="1"/>
</dbReference>
<dbReference type="InterPro" id="IPR014710">
    <property type="entry name" value="RmlC-like_jellyroll"/>
</dbReference>
<proteinExistence type="predicted"/>
<evidence type="ECO:0000313" key="1">
    <source>
        <dbReference type="EMBL" id="QCI08529.1"/>
    </source>
</evidence>
<reference evidence="1" key="1">
    <citation type="journal article" date="2019" name="Mol. Phylogenet. Evol.">
        <title>Morphological evolution and classification of the red algal order Ceramiales inferred using plastid phylogenomics.</title>
        <authorList>
            <person name="Diaz-Tapia P."/>
            <person name="Pasella M.M."/>
            <person name="Verbruggen H."/>
            <person name="Maggs C.A."/>
        </authorList>
    </citation>
    <scope>NUCLEOTIDE SEQUENCE</scope>
    <source>
        <strain evidence="1">PD2951</strain>
    </source>
</reference>
<gene>
    <name evidence="1" type="primary">ntcA</name>
</gene>
<protein>
    <submittedName>
        <fullName evidence="1">Global nitrogen transcriptional regulator</fullName>
    </submittedName>
</protein>
<keyword evidence="1" id="KW-0934">Plastid</keyword>
<name>A0A4D6WY08_9FLOR</name>
<geneLocation type="plastid" evidence="1"/>
<accession>A0A4D6WY08</accession>
<dbReference type="InterPro" id="IPR036390">
    <property type="entry name" value="WH_DNA-bd_sf"/>
</dbReference>
<dbReference type="AlphaFoldDB" id="A0A4D6WY08"/>
<sequence length="210" mass="25261">MKYVQKFSQNKLSYYIYKLNKGDSIIQNNYYNNHIFIILKGIIYKEIILKHEEILPIGIFNTNHIIETQSQHAQKNQYDKLTALEITYIISFQYKKLYYKIDRTLLQDLLNSYTLTLQRYEAMNYIVSHTYNIDKILQLILFLCREFGYIQNNRILIPLFINKKQISTILKCNMNTLNNTIKIFKPYIRIDKNTRLIVLIDLFFFIASEL</sequence>
<dbReference type="Gene3D" id="2.60.120.10">
    <property type="entry name" value="Jelly Rolls"/>
    <property type="match status" value="1"/>
</dbReference>
<dbReference type="EMBL" id="MK814735">
    <property type="protein sequence ID" value="QCI08529.1"/>
    <property type="molecule type" value="Genomic_DNA"/>
</dbReference>
<organism evidence="1">
    <name type="scientific">Spermothamnion repens</name>
    <dbReference type="NCBI Taxonomy" id="31383"/>
    <lineage>
        <taxon>Eukaryota</taxon>
        <taxon>Rhodophyta</taxon>
        <taxon>Florideophyceae</taxon>
        <taxon>Rhodymeniophycidae</taxon>
        <taxon>Ceramiales</taxon>
        <taxon>Ceramiaceae</taxon>
        <taxon>Spermothamnion</taxon>
    </lineage>
</organism>
<dbReference type="InterPro" id="IPR018490">
    <property type="entry name" value="cNMP-bd_dom_sf"/>
</dbReference>